<name>A0A2M8LIG9_9BACT</name>
<dbReference type="CDD" id="cd00165">
    <property type="entry name" value="S4"/>
    <property type="match status" value="1"/>
</dbReference>
<dbReference type="GO" id="GO:0003723">
    <property type="term" value="F:RNA binding"/>
    <property type="evidence" value="ECO:0007669"/>
    <property type="project" value="UniProtKB-KW"/>
</dbReference>
<keyword evidence="2" id="KW-0413">Isomerase</keyword>
<reference evidence="6" key="1">
    <citation type="submission" date="2017-09" db="EMBL/GenBank/DDBJ databases">
        <title>Depth-based differentiation of microbial function through sediment-hosted aquifers and enrichment of novel symbionts in the deep terrestrial subsurface.</title>
        <authorList>
            <person name="Probst A.J."/>
            <person name="Ladd B."/>
            <person name="Jarett J.K."/>
            <person name="Geller-Mcgrath D.E."/>
            <person name="Sieber C.M.K."/>
            <person name="Emerson J.B."/>
            <person name="Anantharaman K."/>
            <person name="Thomas B.C."/>
            <person name="Malmstrom R."/>
            <person name="Stieglmeier M."/>
            <person name="Klingl A."/>
            <person name="Woyke T."/>
            <person name="Ryan C.M."/>
            <person name="Banfield J.F."/>
        </authorList>
    </citation>
    <scope>NUCLEOTIDE SEQUENCE [LARGE SCALE GENOMIC DNA]</scope>
</reference>
<dbReference type="InterPro" id="IPR050343">
    <property type="entry name" value="RsuA_PseudoU_synthase"/>
</dbReference>
<proteinExistence type="inferred from homology"/>
<evidence type="ECO:0000259" key="4">
    <source>
        <dbReference type="SMART" id="SM00363"/>
    </source>
</evidence>
<dbReference type="Gene3D" id="3.30.70.1560">
    <property type="entry name" value="Alpha-L RNA-binding motif"/>
    <property type="match status" value="1"/>
</dbReference>
<comment type="similarity">
    <text evidence="1">Belongs to the pseudouridine synthase RsuA family.</text>
</comment>
<dbReference type="FunFam" id="3.10.290.10:FF:000003">
    <property type="entry name" value="Pseudouridine synthase"/>
    <property type="match status" value="1"/>
</dbReference>
<evidence type="ECO:0000313" key="6">
    <source>
        <dbReference type="Proteomes" id="UP000231436"/>
    </source>
</evidence>
<sequence length="249" mass="28378">MSEAMRINKYLSTNGYCSRREADRLVELGRVFINDEIASLGDQIFPGDEVRVIGRDRTIKKEKVYILVNKPPGILTSPDINKRNNITSFVDYPDRIYPVGHLDTEDAGLVLLTNDEILGKRLIHPDHIPEEEYVVEVDHPLTKLDLVAMQNGIVLEDGKTAPTKVRLMNPDRFAIILERNKGDQIRRMCDFLGYDVVYLMRTRIGTLKIPSSYPEGSIRHLAEKEVRDLKKLVGLTVRPSGGNVRKKKR</sequence>
<dbReference type="InterPro" id="IPR036986">
    <property type="entry name" value="S4_RNA-bd_sf"/>
</dbReference>
<evidence type="ECO:0000256" key="3">
    <source>
        <dbReference type="PROSITE-ProRule" id="PRU00182"/>
    </source>
</evidence>
<dbReference type="InterPro" id="IPR020094">
    <property type="entry name" value="TruA/RsuA/RluB/E/F_N"/>
</dbReference>
<dbReference type="InterPro" id="IPR006145">
    <property type="entry name" value="PsdUridine_synth_RsuA/RluA"/>
</dbReference>
<dbReference type="Gene3D" id="3.30.70.580">
    <property type="entry name" value="Pseudouridine synthase I, catalytic domain, N-terminal subdomain"/>
    <property type="match status" value="1"/>
</dbReference>
<dbReference type="InterPro" id="IPR020103">
    <property type="entry name" value="PsdUridine_synth_cat_dom_sf"/>
</dbReference>
<dbReference type="GO" id="GO:0120159">
    <property type="term" value="F:rRNA pseudouridine synthase activity"/>
    <property type="evidence" value="ECO:0007669"/>
    <property type="project" value="UniProtKB-ARBA"/>
</dbReference>
<gene>
    <name evidence="5" type="ORF">COV05_00145</name>
</gene>
<feature type="domain" description="RNA-binding S4" evidence="4">
    <location>
        <begin position="5"/>
        <end position="63"/>
    </location>
</feature>
<dbReference type="SUPFAM" id="SSF55174">
    <property type="entry name" value="Alpha-L RNA-binding motif"/>
    <property type="match status" value="1"/>
</dbReference>
<dbReference type="SMART" id="SM00363">
    <property type="entry name" value="S4"/>
    <property type="match status" value="1"/>
</dbReference>
<comment type="caution">
    <text evidence="5">The sequence shown here is derived from an EMBL/GenBank/DDBJ whole genome shotgun (WGS) entry which is preliminary data.</text>
</comment>
<protein>
    <submittedName>
        <fullName evidence="5">23S rRNA pseudouridine synthase F</fullName>
    </submittedName>
</protein>
<dbReference type="Proteomes" id="UP000231436">
    <property type="component" value="Unassembled WGS sequence"/>
</dbReference>
<dbReference type="InterPro" id="IPR002942">
    <property type="entry name" value="S4_RNA-bd"/>
</dbReference>
<dbReference type="Pfam" id="PF00849">
    <property type="entry name" value="PseudoU_synth_2"/>
    <property type="match status" value="1"/>
</dbReference>
<evidence type="ECO:0000256" key="2">
    <source>
        <dbReference type="ARBA" id="ARBA00023235"/>
    </source>
</evidence>
<evidence type="ECO:0000256" key="1">
    <source>
        <dbReference type="ARBA" id="ARBA00008348"/>
    </source>
</evidence>
<dbReference type="InterPro" id="IPR042092">
    <property type="entry name" value="PsdUridine_s_RsuA/RluB/E/F_cat"/>
</dbReference>
<accession>A0A2M8LIG9</accession>
<keyword evidence="3" id="KW-0694">RNA-binding</keyword>
<organism evidence="5 6">
    <name type="scientific">Candidatus Uhrbacteria bacterium CG10_big_fil_rev_8_21_14_0_10_48_16</name>
    <dbReference type="NCBI Taxonomy" id="1975038"/>
    <lineage>
        <taxon>Bacteria</taxon>
        <taxon>Candidatus Uhriibacteriota</taxon>
    </lineage>
</organism>
<evidence type="ECO:0000313" key="5">
    <source>
        <dbReference type="EMBL" id="PJE77249.1"/>
    </source>
</evidence>
<dbReference type="PANTHER" id="PTHR47683:SF2">
    <property type="entry name" value="RNA-BINDING S4 DOMAIN-CONTAINING PROTEIN"/>
    <property type="match status" value="1"/>
</dbReference>
<dbReference type="Gene3D" id="3.10.290.10">
    <property type="entry name" value="RNA-binding S4 domain"/>
    <property type="match status" value="1"/>
</dbReference>
<dbReference type="Pfam" id="PF01479">
    <property type="entry name" value="S4"/>
    <property type="match status" value="1"/>
</dbReference>
<dbReference type="EMBL" id="PFEU01000002">
    <property type="protein sequence ID" value="PJE77249.1"/>
    <property type="molecule type" value="Genomic_DNA"/>
</dbReference>
<dbReference type="PROSITE" id="PS50889">
    <property type="entry name" value="S4"/>
    <property type="match status" value="1"/>
</dbReference>
<dbReference type="GO" id="GO:0000455">
    <property type="term" value="P:enzyme-directed rRNA pseudouridine synthesis"/>
    <property type="evidence" value="ECO:0007669"/>
    <property type="project" value="UniProtKB-ARBA"/>
</dbReference>
<dbReference type="AlphaFoldDB" id="A0A2M8LIG9"/>
<dbReference type="SUPFAM" id="SSF55120">
    <property type="entry name" value="Pseudouridine synthase"/>
    <property type="match status" value="1"/>
</dbReference>
<dbReference type="PANTHER" id="PTHR47683">
    <property type="entry name" value="PSEUDOURIDINE SYNTHASE FAMILY PROTEIN-RELATED"/>
    <property type="match status" value="1"/>
</dbReference>